<organism evidence="8 9">
    <name type="scientific">Asticcacaulis excentricus</name>
    <dbReference type="NCBI Taxonomy" id="78587"/>
    <lineage>
        <taxon>Bacteria</taxon>
        <taxon>Pseudomonadati</taxon>
        <taxon>Pseudomonadota</taxon>
        <taxon>Alphaproteobacteria</taxon>
        <taxon>Caulobacterales</taxon>
        <taxon>Caulobacteraceae</taxon>
        <taxon>Asticcacaulis</taxon>
    </lineage>
</organism>
<keyword evidence="2 5" id="KW-0479">Metal-binding</keyword>
<gene>
    <name evidence="8" type="ORF">EM6_0174</name>
</gene>
<dbReference type="PROSITE" id="PS51318">
    <property type="entry name" value="TAT"/>
    <property type="match status" value="1"/>
</dbReference>
<dbReference type="EMBL" id="AP018827">
    <property type="protein sequence ID" value="BBF79605.1"/>
    <property type="molecule type" value="Genomic_DNA"/>
</dbReference>
<comment type="similarity">
    <text evidence="1 6">Belongs to the carotenoid oxygenase family.</text>
</comment>
<sequence>MTDLSRRSFLTALGGAGLMAAAPTSWAAAAATANFSEGWRLAVANAPAEGYAPSALTRLSGKMPAGLSGTLYRNGPAWFRYGDDVTGHWFDGDGMIQKYDLSADGVRHTGRFVDTVKRRVEQQRQAIVMPGFGTKGRADAPVTSNDDVNAANTSVLRVGDELWALWEGGSPYRLDAQTLLTKGPKTFRDDLKGLAFLAHPKVEPSGRIWSAGFMGDKAWIWQLSPSGEMERGELIQLPAAGYAHDWVVSERHLILPMQPLIAERRTPPFVDTLVWRPDQPIRILVVEKADLSKRRLYELPAATYFHTGDAWEDTDGTIRFDVCLASSPKFGMSGARDLVKGVYNAGNDEEAHLALITLRPDGRADMQATGVSSEFPQTDHRFQGLRRDRVVHVGGYIEGRLGAHALSAFDWKTGTAQTHDFGADAIVEEALFVPRPASHGGTGQEMDGWMVGTVLNLKARATELHVFEAKNLSAGPVGSWRSAHATPLGFHGTFA</sequence>
<feature type="binding site" evidence="5">
    <location>
        <position position="199"/>
    </location>
    <ligand>
        <name>Fe cation</name>
        <dbReference type="ChEBI" id="CHEBI:24875"/>
        <note>catalytic</note>
    </ligand>
</feature>
<evidence type="ECO:0000313" key="8">
    <source>
        <dbReference type="EMBL" id="BBF79605.1"/>
    </source>
</evidence>
<evidence type="ECO:0000256" key="5">
    <source>
        <dbReference type="PIRSR" id="PIRSR604294-1"/>
    </source>
</evidence>
<evidence type="ECO:0000256" key="6">
    <source>
        <dbReference type="RuleBase" id="RU364048"/>
    </source>
</evidence>
<keyword evidence="3 6" id="KW-0560">Oxidoreductase</keyword>
<feature type="signal peptide" evidence="7">
    <location>
        <begin position="1"/>
        <end position="27"/>
    </location>
</feature>
<dbReference type="PANTHER" id="PTHR10543:SF89">
    <property type="entry name" value="CAROTENOID 9,10(9',10')-CLEAVAGE DIOXYGENASE 1"/>
    <property type="match status" value="1"/>
</dbReference>
<evidence type="ECO:0000256" key="4">
    <source>
        <dbReference type="ARBA" id="ARBA00023004"/>
    </source>
</evidence>
<dbReference type="RefSeq" id="WP_126419597.1">
    <property type="nucleotide sequence ID" value="NZ_AP018827.1"/>
</dbReference>
<feature type="binding site" evidence="5">
    <location>
        <position position="491"/>
    </location>
    <ligand>
        <name>Fe cation</name>
        <dbReference type="ChEBI" id="CHEBI:24875"/>
        <note>catalytic</note>
    </ligand>
</feature>
<proteinExistence type="inferred from homology"/>
<evidence type="ECO:0000256" key="3">
    <source>
        <dbReference type="ARBA" id="ARBA00023002"/>
    </source>
</evidence>
<keyword evidence="6 8" id="KW-0223">Dioxygenase</keyword>
<dbReference type="GO" id="GO:0010436">
    <property type="term" value="F:carotenoid dioxygenase activity"/>
    <property type="evidence" value="ECO:0007669"/>
    <property type="project" value="TreeGrafter"/>
</dbReference>
<feature type="binding site" evidence="5">
    <location>
        <position position="306"/>
    </location>
    <ligand>
        <name>Fe cation</name>
        <dbReference type="ChEBI" id="CHEBI:24875"/>
        <note>catalytic</note>
    </ligand>
</feature>
<dbReference type="PANTHER" id="PTHR10543">
    <property type="entry name" value="BETA-CAROTENE DIOXYGENASE"/>
    <property type="match status" value="1"/>
</dbReference>
<reference evidence="9" key="2">
    <citation type="journal article" date="2017" name="Plant Physiol. Biochem.">
        <title>Differential oxidative and antioxidative response of duckweed Lemna minor toward plant growth promoting/inhibiting bacteria.</title>
        <authorList>
            <person name="Ishizawa H."/>
            <person name="Kuroda M."/>
            <person name="Morikawa M."/>
            <person name="Ike M."/>
        </authorList>
    </citation>
    <scope>NUCLEOTIDE SEQUENCE [LARGE SCALE GENOMIC DNA]</scope>
    <source>
        <strain evidence="9">M6</strain>
    </source>
</reference>
<dbReference type="OrthoDB" id="6636843at2"/>
<feature type="chain" id="PRO_5018049781" description="Dioxygenase" evidence="7">
    <location>
        <begin position="28"/>
        <end position="495"/>
    </location>
</feature>
<dbReference type="AlphaFoldDB" id="A0A3G9G172"/>
<evidence type="ECO:0000256" key="1">
    <source>
        <dbReference type="ARBA" id="ARBA00006787"/>
    </source>
</evidence>
<evidence type="ECO:0000256" key="7">
    <source>
        <dbReference type="SAM" id="SignalP"/>
    </source>
</evidence>
<reference evidence="9" key="1">
    <citation type="journal article" date="2017" name="Biotechnol. Biofuels">
        <title>Evaluation of environmental bacterial communities as a factor affecting the growth of duckweed Lemna minor.</title>
        <authorList>
            <person name="Ishizawa H."/>
            <person name="Kuroda M."/>
            <person name="Morikawa M."/>
            <person name="Ike M."/>
        </authorList>
    </citation>
    <scope>NUCLEOTIDE SEQUENCE [LARGE SCALE GENOMIC DNA]</scope>
    <source>
        <strain evidence="9">M6</strain>
    </source>
</reference>
<dbReference type="Pfam" id="PF03055">
    <property type="entry name" value="RPE65"/>
    <property type="match status" value="1"/>
</dbReference>
<dbReference type="GO" id="GO:0046872">
    <property type="term" value="F:metal ion binding"/>
    <property type="evidence" value="ECO:0007669"/>
    <property type="project" value="UniProtKB-KW"/>
</dbReference>
<comment type="cofactor">
    <cofactor evidence="5 6">
        <name>Fe(2+)</name>
        <dbReference type="ChEBI" id="CHEBI:29033"/>
    </cofactor>
    <text evidence="5 6">Binds 1 Fe(2+) ion per subunit.</text>
</comment>
<accession>A0A3G9G172</accession>
<name>A0A3G9G172_9CAUL</name>
<dbReference type="InterPro" id="IPR004294">
    <property type="entry name" value="Carotenoid_Oase"/>
</dbReference>
<dbReference type="InterPro" id="IPR006311">
    <property type="entry name" value="TAT_signal"/>
</dbReference>
<keyword evidence="4 5" id="KW-0408">Iron</keyword>
<dbReference type="Proteomes" id="UP000278756">
    <property type="component" value="Chromosome 1"/>
</dbReference>
<protein>
    <recommendedName>
        <fullName evidence="6">Dioxygenase</fullName>
        <ecNumber evidence="6">1.13.11.-</ecNumber>
    </recommendedName>
</protein>
<feature type="binding site" evidence="5">
    <location>
        <position position="244"/>
    </location>
    <ligand>
        <name>Fe cation</name>
        <dbReference type="ChEBI" id="CHEBI:24875"/>
        <note>catalytic</note>
    </ligand>
</feature>
<evidence type="ECO:0000256" key="2">
    <source>
        <dbReference type="ARBA" id="ARBA00022723"/>
    </source>
</evidence>
<evidence type="ECO:0000313" key="9">
    <source>
        <dbReference type="Proteomes" id="UP000278756"/>
    </source>
</evidence>
<dbReference type="GO" id="GO:0016121">
    <property type="term" value="P:carotene catabolic process"/>
    <property type="evidence" value="ECO:0007669"/>
    <property type="project" value="TreeGrafter"/>
</dbReference>
<dbReference type="EC" id="1.13.11.-" evidence="6"/>
<keyword evidence="7" id="KW-0732">Signal</keyword>